<feature type="region of interest" description="Disordered" evidence="1">
    <location>
        <begin position="1"/>
        <end position="28"/>
    </location>
</feature>
<feature type="region of interest" description="Disordered" evidence="1">
    <location>
        <begin position="288"/>
        <end position="480"/>
    </location>
</feature>
<dbReference type="HOGENOM" id="CLU_014337_0_0_1"/>
<dbReference type="PANTHER" id="PTHR42048:SF1">
    <property type="entry name" value="ARS-BINDING PROTEIN 2"/>
    <property type="match status" value="1"/>
</dbReference>
<feature type="region of interest" description="Disordered" evidence="1">
    <location>
        <begin position="668"/>
        <end position="687"/>
    </location>
</feature>
<evidence type="ECO:0000313" key="3">
    <source>
        <dbReference type="Proteomes" id="UP000030816"/>
    </source>
</evidence>
<dbReference type="EMBL" id="AZHE01000011">
    <property type="protein sequence ID" value="KHN97364.1"/>
    <property type="molecule type" value="Genomic_DNA"/>
</dbReference>
<dbReference type="GeneID" id="63739416"/>
<dbReference type="Pfam" id="PF09441">
    <property type="entry name" value="Abp2"/>
    <property type="match status" value="1"/>
</dbReference>
<dbReference type="GO" id="GO:0003688">
    <property type="term" value="F:DNA replication origin binding"/>
    <property type="evidence" value="ECO:0007669"/>
    <property type="project" value="TreeGrafter"/>
</dbReference>
<organism evidence="2 3">
    <name type="scientific">Metarhizium album (strain ARSEF 1941)</name>
    <dbReference type="NCBI Taxonomy" id="1081103"/>
    <lineage>
        <taxon>Eukaryota</taxon>
        <taxon>Fungi</taxon>
        <taxon>Dikarya</taxon>
        <taxon>Ascomycota</taxon>
        <taxon>Pezizomycotina</taxon>
        <taxon>Sordariomycetes</taxon>
        <taxon>Hypocreomycetidae</taxon>
        <taxon>Hypocreales</taxon>
        <taxon>Clavicipitaceae</taxon>
        <taxon>Metarhizium</taxon>
    </lineage>
</organism>
<accession>A0A0B2WUS1</accession>
<feature type="compositionally biased region" description="Pro residues" evidence="1">
    <location>
        <begin position="349"/>
        <end position="360"/>
    </location>
</feature>
<dbReference type="Proteomes" id="UP000030816">
    <property type="component" value="Unassembled WGS sequence"/>
</dbReference>
<feature type="compositionally biased region" description="Polar residues" evidence="1">
    <location>
        <begin position="384"/>
        <end position="393"/>
    </location>
</feature>
<evidence type="ECO:0000313" key="2">
    <source>
        <dbReference type="EMBL" id="KHN97364.1"/>
    </source>
</evidence>
<feature type="region of interest" description="Disordered" evidence="1">
    <location>
        <begin position="182"/>
        <end position="248"/>
    </location>
</feature>
<feature type="compositionally biased region" description="Low complexity" evidence="1">
    <location>
        <begin position="314"/>
        <end position="329"/>
    </location>
</feature>
<dbReference type="AlphaFoldDB" id="A0A0B2WUS1"/>
<reference evidence="2 3" key="1">
    <citation type="journal article" date="2014" name="Proc. Natl. Acad. Sci. U.S.A.">
        <title>Trajectory and genomic determinants of fungal-pathogen speciation and host adaptation.</title>
        <authorList>
            <person name="Hu X."/>
            <person name="Xiao G."/>
            <person name="Zheng P."/>
            <person name="Shang Y."/>
            <person name="Su Y."/>
            <person name="Zhang X."/>
            <person name="Liu X."/>
            <person name="Zhan S."/>
            <person name="St Leger R.J."/>
            <person name="Wang C."/>
        </authorList>
    </citation>
    <scope>NUCLEOTIDE SEQUENCE [LARGE SCALE GENOMIC DNA]</scope>
    <source>
        <strain evidence="2 3">ARSEF 1941</strain>
    </source>
</reference>
<dbReference type="InterPro" id="IPR018562">
    <property type="entry name" value="ARS-binding_2"/>
</dbReference>
<proteinExistence type="predicted"/>
<dbReference type="PANTHER" id="PTHR42048">
    <property type="entry name" value="ARS-BINDING PROTEIN 2"/>
    <property type="match status" value="1"/>
</dbReference>
<name>A0A0B2WUS1_METAS</name>
<sequence>MEQQRHSNGVKHVGEAMPSPHGFVVRPTLPDRDVNPASIEEAYVRFIFYCNPALQLDCDTDSLRDAFRSPPRSGGKSFDTFTIYELVKKFYNKEIKTWTELTTTLGVEPPDPTKDESAQKVAQYGVRLKKWMNSMHVKAFFEYLMNIPNDYWMRVPTDHNPTGSAVRDGVALEDDMALRALLPHIRPKRGRKRPEADDVVQPHPQRQRLSPASAADDYRQGQPGPWSAHPDAHGGTPLDAPRTQNPAAWGQNESLQSHVGRWPQSAVTPTTRGSFWDDALEPQLAVAQSKTKVSSHRRGAKNVSSAWKTVGQDPATRPRGRPPIIRTPADAPGQYLAHGWTPTNETTPPGNPYYPRPNPPAHTEQPQPQPQPQPPAQQYHHQFPGNQNGAMSTGQGGQHAPYEGTPRPSRPSISLQLPERASGSVRLATPPAPAPVSVPASVPVPAPAPRAEPAASPAQVQVNGVEPSGQVPGDDSKYQDGWRKFAREAADAYELPPQSHGAASPGNFGDKDKAKDKDRDRDRDRDKAKDKDKDSEKDSDLPDYYFDRMDDRTNVDVLTAYFTRSMTEADWRDVDGNPAKSVSLEESAAMVHAMLQTMYKTATSPQAFLINLAALAGSTTLVTTRPKCTRLSEIDGQFRYKCEWEYRFGHVKGGFTFEQVVPASMWAKTKHPSTRDEDEDQEPEGEFTREYWQKKYEALTAELESRDRVLADLRDKVTKALGRDFM</sequence>
<feature type="compositionally biased region" description="Acidic residues" evidence="1">
    <location>
        <begin position="676"/>
        <end position="685"/>
    </location>
</feature>
<gene>
    <name evidence="2" type="ORF">MAM_04961</name>
</gene>
<keyword evidence="3" id="KW-1185">Reference proteome</keyword>
<dbReference type="OrthoDB" id="2104370at2759"/>
<comment type="caution">
    <text evidence="2">The sequence shown here is derived from an EMBL/GenBank/DDBJ whole genome shotgun (WGS) entry which is preliminary data.</text>
</comment>
<dbReference type="RefSeq" id="XP_040678430.1">
    <property type="nucleotide sequence ID" value="XM_040823759.1"/>
</dbReference>
<feature type="region of interest" description="Disordered" evidence="1">
    <location>
        <begin position="255"/>
        <end position="274"/>
    </location>
</feature>
<feature type="region of interest" description="Disordered" evidence="1">
    <location>
        <begin position="492"/>
        <end position="546"/>
    </location>
</feature>
<dbReference type="STRING" id="1081103.A0A0B2WUS1"/>
<protein>
    <submittedName>
        <fullName evidence="2">ARS binding protein 2</fullName>
    </submittedName>
</protein>
<feature type="compositionally biased region" description="Pro residues" evidence="1">
    <location>
        <begin position="430"/>
        <end position="450"/>
    </location>
</feature>
<feature type="compositionally biased region" description="Basic and acidic residues" evidence="1">
    <location>
        <begin position="509"/>
        <end position="546"/>
    </location>
</feature>
<evidence type="ECO:0000256" key="1">
    <source>
        <dbReference type="SAM" id="MobiDB-lite"/>
    </source>
</evidence>